<dbReference type="EMBL" id="HG938354">
    <property type="protein sequence ID" value="CDN51605.1"/>
    <property type="molecule type" value="Genomic_DNA"/>
</dbReference>
<dbReference type="Proteomes" id="UP000028181">
    <property type="component" value="Plasmid pHAMBI540a"/>
</dbReference>
<dbReference type="PANTHER" id="PTHR42788:SF13">
    <property type="entry name" value="ALIPHATIC SULFONATES IMPORT ATP-BINDING PROTEIN SSUB"/>
    <property type="match status" value="1"/>
</dbReference>
<dbReference type="SMART" id="SM00382">
    <property type="entry name" value="AAA"/>
    <property type="match status" value="1"/>
</dbReference>
<reference evidence="7" key="1">
    <citation type="journal article" date="2014" name="BMC Genomics">
        <title>Genome sequencing of two Neorhizobium galegae strains reveals a noeT gene responsible for the unusual acetylation of the nodulation factors.</title>
        <authorList>
            <person name="Osterman J."/>
            <person name="Marsh J."/>
            <person name="Laine P.K."/>
            <person name="Zeng Z."/>
            <person name="Alatalo E."/>
            <person name="Sullivan J.T."/>
            <person name="Young J.P."/>
            <person name="Thomas-Oates J."/>
            <person name="Paulin L."/>
            <person name="Lindstrom K."/>
        </authorList>
    </citation>
    <scope>NUCLEOTIDE SEQUENCE [LARGE SCALE GENOMIC DNA]</scope>
    <source>
        <strain evidence="7">HAMBI 540</strain>
    </source>
</reference>
<dbReference type="Pfam" id="PF00005">
    <property type="entry name" value="ABC_tran"/>
    <property type="match status" value="1"/>
</dbReference>
<dbReference type="PROSITE" id="PS50893">
    <property type="entry name" value="ABC_TRANSPORTER_2"/>
    <property type="match status" value="1"/>
</dbReference>
<dbReference type="CDD" id="cd03293">
    <property type="entry name" value="ABC_NrtD_SsuB_transporters"/>
    <property type="match status" value="1"/>
</dbReference>
<protein>
    <submittedName>
        <fullName evidence="6">ABC-type transport system ATP-binding protein (Probable substrate nitrate/sulfonate/bicarbonate)</fullName>
    </submittedName>
</protein>
<keyword evidence="4 6" id="KW-0067">ATP-binding</keyword>
<dbReference type="eggNOG" id="COG1116">
    <property type="taxonomic scope" value="Bacteria"/>
</dbReference>
<dbReference type="InterPro" id="IPR027417">
    <property type="entry name" value="P-loop_NTPase"/>
</dbReference>
<accession>A0A068T286</accession>
<evidence type="ECO:0000259" key="5">
    <source>
        <dbReference type="PROSITE" id="PS50893"/>
    </source>
</evidence>
<evidence type="ECO:0000313" key="6">
    <source>
        <dbReference type="EMBL" id="CDN51605.1"/>
    </source>
</evidence>
<dbReference type="RefSeq" id="WP_041365134.1">
    <property type="nucleotide sequence ID" value="NZ_HG938354.1"/>
</dbReference>
<dbReference type="OrthoDB" id="9807242at2"/>
<dbReference type="SUPFAM" id="SSF52540">
    <property type="entry name" value="P-loop containing nucleoside triphosphate hydrolases"/>
    <property type="match status" value="1"/>
</dbReference>
<evidence type="ECO:0000256" key="4">
    <source>
        <dbReference type="ARBA" id="ARBA00022840"/>
    </source>
</evidence>
<dbReference type="GO" id="GO:0016887">
    <property type="term" value="F:ATP hydrolysis activity"/>
    <property type="evidence" value="ECO:0007669"/>
    <property type="project" value="InterPro"/>
</dbReference>
<dbReference type="PANTHER" id="PTHR42788">
    <property type="entry name" value="TAURINE IMPORT ATP-BINDING PROTEIN-RELATED"/>
    <property type="match status" value="1"/>
</dbReference>
<keyword evidence="2" id="KW-0813">Transport</keyword>
<keyword evidence="3" id="KW-0547">Nucleotide-binding</keyword>
<dbReference type="InterPro" id="IPR050166">
    <property type="entry name" value="ABC_transporter_ATP-bind"/>
</dbReference>
<feature type="domain" description="ABC transporter" evidence="5">
    <location>
        <begin position="6"/>
        <end position="237"/>
    </location>
</feature>
<geneLocation type="plasmid" evidence="7">
    <name>II</name>
</geneLocation>
<proteinExistence type="inferred from homology"/>
<dbReference type="InterPro" id="IPR017871">
    <property type="entry name" value="ABC_transporter-like_CS"/>
</dbReference>
<dbReference type="PATRIC" id="fig|1028800.3.peg.5559"/>
<dbReference type="GeneID" id="24260152"/>
<keyword evidence="6" id="KW-0614">Plasmid</keyword>
<keyword evidence="7" id="KW-1185">Reference proteome</keyword>
<evidence type="ECO:0000256" key="1">
    <source>
        <dbReference type="ARBA" id="ARBA00005417"/>
    </source>
</evidence>
<dbReference type="KEGG" id="ngg:RG540_PA09290"/>
<organism evidence="6 7">
    <name type="scientific">Neorhizobium galegae bv. orientalis str. HAMBI 540</name>
    <dbReference type="NCBI Taxonomy" id="1028800"/>
    <lineage>
        <taxon>Bacteria</taxon>
        <taxon>Pseudomonadati</taxon>
        <taxon>Pseudomonadota</taxon>
        <taxon>Alphaproteobacteria</taxon>
        <taxon>Hyphomicrobiales</taxon>
        <taxon>Rhizobiaceae</taxon>
        <taxon>Rhizobium/Agrobacterium group</taxon>
        <taxon>Neorhizobium</taxon>
    </lineage>
</organism>
<evidence type="ECO:0000256" key="2">
    <source>
        <dbReference type="ARBA" id="ARBA00022448"/>
    </source>
</evidence>
<dbReference type="HOGENOM" id="CLU_000604_1_22_5"/>
<dbReference type="PROSITE" id="PS00211">
    <property type="entry name" value="ABC_TRANSPORTER_1"/>
    <property type="match status" value="1"/>
</dbReference>
<gene>
    <name evidence="6" type="ORF">RG540_PA09290</name>
</gene>
<dbReference type="Gene3D" id="3.40.50.300">
    <property type="entry name" value="P-loop containing nucleotide triphosphate hydrolases"/>
    <property type="match status" value="1"/>
</dbReference>
<name>A0A068T286_NEOGA</name>
<evidence type="ECO:0000313" key="7">
    <source>
        <dbReference type="Proteomes" id="UP000028181"/>
    </source>
</evidence>
<dbReference type="GO" id="GO:0005524">
    <property type="term" value="F:ATP binding"/>
    <property type="evidence" value="ECO:0007669"/>
    <property type="project" value="UniProtKB-KW"/>
</dbReference>
<evidence type="ECO:0000256" key="3">
    <source>
        <dbReference type="ARBA" id="ARBA00022741"/>
    </source>
</evidence>
<dbReference type="InterPro" id="IPR003439">
    <property type="entry name" value="ABC_transporter-like_ATP-bd"/>
</dbReference>
<dbReference type="AlphaFoldDB" id="A0A068T286"/>
<comment type="similarity">
    <text evidence="1">Belongs to the ABC transporter superfamily.</text>
</comment>
<sequence>MAQIEIRDLGIDYRKPKSTEVFSAVDSVALSVEKGEFVTIVGSSGCGKSTLLMAVAGLVGLARGSIEIDGKRVDGPGPDRAVVFQEASLLPWRSVRGNVKFGLEMQRWSGGDLNERAMQMIRLVGLGRFSDYHPHQLSGGMRQRVNIARALAVDPEVLLMDEPFGALDAQTREIMGTELLRIWERAKKTALFVTHDIDEAIFLADKIVVMGRNPGHIKEVIKVDLPRPRNEAILDSDDFHELRKRLRAHLAEDMSSMQLVQEVA</sequence>
<dbReference type="InterPro" id="IPR003593">
    <property type="entry name" value="AAA+_ATPase"/>
</dbReference>